<reference evidence="2 3" key="1">
    <citation type="journal article" date="2023" name="Int. J. Mol. Sci.">
        <title>De Novo Assembly and Annotation of 11 Diverse Shrub Willow (Salix) Genomes Reveals Novel Gene Organization in Sex-Linked Regions.</title>
        <authorList>
            <person name="Hyden B."/>
            <person name="Feng K."/>
            <person name="Yates T.B."/>
            <person name="Jawdy S."/>
            <person name="Cereghino C."/>
            <person name="Smart L.B."/>
            <person name="Muchero W."/>
        </authorList>
    </citation>
    <scope>NUCLEOTIDE SEQUENCE [LARGE SCALE GENOMIC DNA]</scope>
    <source>
        <tissue evidence="2">Shoot tip</tissue>
    </source>
</reference>
<gene>
    <name evidence="2" type="ORF">OIU84_008685</name>
</gene>
<dbReference type="AlphaFoldDB" id="A0AAD6JQ13"/>
<protein>
    <submittedName>
        <fullName evidence="2">Uncharacterized protein</fullName>
    </submittedName>
</protein>
<evidence type="ECO:0000256" key="1">
    <source>
        <dbReference type="SAM" id="MobiDB-lite"/>
    </source>
</evidence>
<comment type="caution">
    <text evidence="2">The sequence shown here is derived from an EMBL/GenBank/DDBJ whole genome shotgun (WGS) entry which is preliminary data.</text>
</comment>
<evidence type="ECO:0000313" key="3">
    <source>
        <dbReference type="Proteomes" id="UP001162972"/>
    </source>
</evidence>
<organism evidence="2 3">
    <name type="scientific">Salix udensis</name>
    <dbReference type="NCBI Taxonomy" id="889485"/>
    <lineage>
        <taxon>Eukaryota</taxon>
        <taxon>Viridiplantae</taxon>
        <taxon>Streptophyta</taxon>
        <taxon>Embryophyta</taxon>
        <taxon>Tracheophyta</taxon>
        <taxon>Spermatophyta</taxon>
        <taxon>Magnoliopsida</taxon>
        <taxon>eudicotyledons</taxon>
        <taxon>Gunneridae</taxon>
        <taxon>Pentapetalae</taxon>
        <taxon>rosids</taxon>
        <taxon>fabids</taxon>
        <taxon>Malpighiales</taxon>
        <taxon>Salicaceae</taxon>
        <taxon>Saliceae</taxon>
        <taxon>Salix</taxon>
    </lineage>
</organism>
<sequence>MIGQTDQLEQKAHLASCNWMLGCREVGMAGVAVEDNRQGSNRTGRRSHMEMESTPCSHVQEVVEEEERGQGCNNDYS</sequence>
<proteinExistence type="predicted"/>
<evidence type="ECO:0000313" key="2">
    <source>
        <dbReference type="EMBL" id="KAJ6409040.1"/>
    </source>
</evidence>
<name>A0AAD6JQ13_9ROSI</name>
<accession>A0AAD6JQ13</accession>
<feature type="region of interest" description="Disordered" evidence="1">
    <location>
        <begin position="34"/>
        <end position="77"/>
    </location>
</feature>
<dbReference type="Proteomes" id="UP001162972">
    <property type="component" value="Chromosome 9"/>
</dbReference>
<keyword evidence="3" id="KW-1185">Reference proteome</keyword>
<dbReference type="EMBL" id="JAPFFJ010000015">
    <property type="protein sequence ID" value="KAJ6409040.1"/>
    <property type="molecule type" value="Genomic_DNA"/>
</dbReference>